<comment type="similarity">
    <text evidence="7">Belongs to the DHHC palmitoyltransferase family.</text>
</comment>
<name>V6LKZ8_9EUKA</name>
<evidence type="ECO:0000256" key="4">
    <source>
        <dbReference type="ARBA" id="ARBA00022989"/>
    </source>
</evidence>
<keyword evidence="2 7" id="KW-0808">Transferase</keyword>
<evidence type="ECO:0000256" key="2">
    <source>
        <dbReference type="ARBA" id="ARBA00022679"/>
    </source>
</evidence>
<evidence type="ECO:0000256" key="5">
    <source>
        <dbReference type="ARBA" id="ARBA00023136"/>
    </source>
</evidence>
<dbReference type="InterPro" id="IPR001594">
    <property type="entry name" value="Palmitoyltrfase_DHHC"/>
</dbReference>
<keyword evidence="6 7" id="KW-0012">Acyltransferase</keyword>
<reference evidence="9" key="1">
    <citation type="journal article" date="2014" name="PLoS Genet.">
        <title>The Genome of Spironucleus salmonicida Highlights a Fish Pathogen Adapted to Fluctuating Environments.</title>
        <authorList>
            <person name="Xu F."/>
            <person name="Jerlstrom-Hultqvist J."/>
            <person name="Einarsson E."/>
            <person name="Astvaldsson A."/>
            <person name="Svard S.G."/>
            <person name="Andersson J.O."/>
        </authorList>
    </citation>
    <scope>NUCLEOTIDE SEQUENCE</scope>
</reference>
<feature type="transmembrane region" description="Helical" evidence="7">
    <location>
        <begin position="81"/>
        <end position="99"/>
    </location>
</feature>
<dbReference type="EMBL" id="KI546100">
    <property type="protein sequence ID" value="EST45305.1"/>
    <property type="molecule type" value="Genomic_DNA"/>
</dbReference>
<organism evidence="9">
    <name type="scientific">Spironucleus salmonicida</name>
    <dbReference type="NCBI Taxonomy" id="348837"/>
    <lineage>
        <taxon>Eukaryota</taxon>
        <taxon>Metamonada</taxon>
        <taxon>Diplomonadida</taxon>
        <taxon>Hexamitidae</taxon>
        <taxon>Hexamitinae</taxon>
        <taxon>Spironucleus</taxon>
    </lineage>
</organism>
<comment type="domain">
    <text evidence="7">The DHHC domain is required for palmitoyltransferase activity.</text>
</comment>
<comment type="subcellular location">
    <subcellularLocation>
        <location evidence="1">Membrane</location>
        <topology evidence="1">Multi-pass membrane protein</topology>
    </subcellularLocation>
</comment>
<evidence type="ECO:0000313" key="9">
    <source>
        <dbReference type="EMBL" id="EST45305.1"/>
    </source>
</evidence>
<evidence type="ECO:0000256" key="1">
    <source>
        <dbReference type="ARBA" id="ARBA00004141"/>
    </source>
</evidence>
<keyword evidence="4 7" id="KW-1133">Transmembrane helix</keyword>
<evidence type="ECO:0000259" key="8">
    <source>
        <dbReference type="Pfam" id="PF01529"/>
    </source>
</evidence>
<feature type="transmembrane region" description="Helical" evidence="7">
    <location>
        <begin position="147"/>
        <end position="169"/>
    </location>
</feature>
<protein>
    <recommendedName>
        <fullName evidence="7">Palmitoyltransferase</fullName>
        <ecNumber evidence="7">2.3.1.225</ecNumber>
    </recommendedName>
</protein>
<dbReference type="GO" id="GO:0019706">
    <property type="term" value="F:protein-cysteine S-palmitoyltransferase activity"/>
    <property type="evidence" value="ECO:0007669"/>
    <property type="project" value="UniProtKB-EC"/>
</dbReference>
<keyword evidence="5 7" id="KW-0472">Membrane</keyword>
<dbReference type="VEuPathDB" id="GiardiaDB:SS50377_20251"/>
<dbReference type="EC" id="2.3.1.225" evidence="7"/>
<dbReference type="InterPro" id="IPR039859">
    <property type="entry name" value="PFA4/ZDH16/20/ERF2-like"/>
</dbReference>
<sequence length="238" mass="27998">MMTNYFGSCLFFTMTIIFRNQKTSIKYQFDNIYYQPKKCQSCNTQMLARTSHCQQCNTCFQKRDHHCIWINGCIHYSNQKYFTMFLLATSVGGVCKAVIDYQFLDYVMHFTTNNLLSYIKCKELASFNIFRTIQWNLLHFPISSMSFIMHTMIAIMVGLLGLIHVKQVYDNQTSLEKRKNSAIKADLINKYALFVKDQNGNIFILNSENNAQFRNSKYIALKKQESLKLLQTYKPFKK</sequence>
<evidence type="ECO:0000256" key="6">
    <source>
        <dbReference type="ARBA" id="ARBA00023315"/>
    </source>
</evidence>
<feature type="domain" description="Palmitoyltransferase DHHC" evidence="8">
    <location>
        <begin position="34"/>
        <end position="180"/>
    </location>
</feature>
<dbReference type="PROSITE" id="PS50216">
    <property type="entry name" value="DHHC"/>
    <property type="match status" value="1"/>
</dbReference>
<gene>
    <name evidence="9" type="ORF">SS50377_14882</name>
</gene>
<keyword evidence="3 7" id="KW-0812">Transmembrane</keyword>
<dbReference type="PANTHER" id="PTHR12246">
    <property type="entry name" value="PALMITOYLTRANSFERASE ZDHHC16"/>
    <property type="match status" value="1"/>
</dbReference>
<comment type="catalytic activity">
    <reaction evidence="7">
        <text>L-cysteinyl-[protein] + hexadecanoyl-CoA = S-hexadecanoyl-L-cysteinyl-[protein] + CoA</text>
        <dbReference type="Rhea" id="RHEA:36683"/>
        <dbReference type="Rhea" id="RHEA-COMP:10131"/>
        <dbReference type="Rhea" id="RHEA-COMP:11032"/>
        <dbReference type="ChEBI" id="CHEBI:29950"/>
        <dbReference type="ChEBI" id="CHEBI:57287"/>
        <dbReference type="ChEBI" id="CHEBI:57379"/>
        <dbReference type="ChEBI" id="CHEBI:74151"/>
        <dbReference type="EC" id="2.3.1.225"/>
    </reaction>
</comment>
<proteinExistence type="inferred from homology"/>
<evidence type="ECO:0000256" key="7">
    <source>
        <dbReference type="RuleBase" id="RU079119"/>
    </source>
</evidence>
<accession>V6LKZ8</accession>
<dbReference type="Pfam" id="PF01529">
    <property type="entry name" value="DHHC"/>
    <property type="match status" value="1"/>
</dbReference>
<evidence type="ECO:0000256" key="3">
    <source>
        <dbReference type="ARBA" id="ARBA00022692"/>
    </source>
</evidence>
<dbReference type="GO" id="GO:0016020">
    <property type="term" value="C:membrane"/>
    <property type="evidence" value="ECO:0007669"/>
    <property type="project" value="UniProtKB-SubCell"/>
</dbReference>
<dbReference type="AlphaFoldDB" id="V6LKZ8"/>